<feature type="compositionally biased region" description="Polar residues" evidence="4">
    <location>
        <begin position="1046"/>
        <end position="1059"/>
    </location>
</feature>
<keyword evidence="3" id="KW-0206">Cytoskeleton</keyword>
<feature type="compositionally biased region" description="Low complexity" evidence="4">
    <location>
        <begin position="962"/>
        <end position="981"/>
    </location>
</feature>
<evidence type="ECO:0000313" key="6">
    <source>
        <dbReference type="Proteomes" id="UP000019375"/>
    </source>
</evidence>
<dbReference type="Proteomes" id="UP000019375">
    <property type="component" value="Unassembled WGS sequence"/>
</dbReference>
<dbReference type="InterPro" id="IPR052410">
    <property type="entry name" value="DRC5"/>
</dbReference>
<sequence length="1109" mass="122948">MEDNGPPGEVDVPVDWLYKGRRSSKTGNSKGAVVRQRANSTGHAGNPLNSSDKVKKEQAAEPQKPVLSSSAPSPAKRALTAAKEDPLVHRRSLSVSSGELKKAEGLGERSKRSLFGSIFRRGPHPSNTSSNAAATGSVAGSSETKAQAAPASPTKAPSPPSPKTKPSDPLEHLTKVPMRRVAFAVDKFGFDPPQQLPSRNPRRGNVLIPEEMVSELPTISQGITNTGSSVAKEPRFSKDSKEYKLALEAYKRALKESAKHQQDAHVAAKHIEHEVATFKHSALHPNINMFSGGKNQEKEKDAEELLDSRVSKFSIDKPIHMNEHPFQEATPTQSEDEPSEDKEMTLDIVYTRCCHLREILPIPSTLRQVLGKSAPLHTLKFLNPRPTLIDILSFCDFMSIVPINTVIFDKVSLTSEMFEIVITSLVNSKALEKLSLRNVVINKQGWRLLCKFLMANRSISRLDISQTRTKSDAKESHNRDQMDWSLFTRVLKCRKGRPLEELLLNGVRFDRLPPEQFQNLITAFGEQPKLQTSIRLGVAASEINIDCLMILLTWMSKYKVQGVDLGFNDLSPYVKVIVGKISSLKFDHLEYFTLNGTCIPTGNDLALLLRSLAPLPLLKFLDISNLPQCFPVALSFLYTYLPRLLHLSRVHLDNNNLGFKDLSILCTIFPKCPSLTHVSMQNQALLSTKGEENSEETLQFIKNAFAANLLSFVKDSPNLVNLDLDFDQVPDEIKSRIALILMRNMNKNIDSSFQIDELSTQDELLFDGSLLAETAETILDRLNKKSFVETDATKRYLTKKYFEKLQHVRHNVQTTIDNMFDRKKYGELPLREKENLVRLLLLEKNLANILDIFKDLPDLAKLAKSKNSQLVMPQPYLKHVGTEGSLNIPITASENIEATTRPHLMATDSGKTIDVATGQTVLSKRSSITSLISKQQEQEEGELHKWGFYVQQQNSIYPENEASAPASSGASSTSQPTKVSSPPSPSPKRKLPSPTKRKPLPKIPSGAELREAIIKAKGIDSITDLINTVEEDRSTLKSIYGNTINVNGSQSRPSALDTRNTSSSSTAPNSAGSQSSSDDIGLPNESDAETVQETYDKLLNNLSLERPPK</sequence>
<evidence type="ECO:0000256" key="1">
    <source>
        <dbReference type="ARBA" id="ARBA00004245"/>
    </source>
</evidence>
<dbReference type="EMBL" id="HG316462">
    <property type="protein sequence ID" value="CDF91024.1"/>
    <property type="molecule type" value="Genomic_DNA"/>
</dbReference>
<dbReference type="InterPro" id="IPR032675">
    <property type="entry name" value="LRR_dom_sf"/>
</dbReference>
<feature type="region of interest" description="Disordered" evidence="4">
    <location>
        <begin position="959"/>
        <end position="1006"/>
    </location>
</feature>
<proteinExistence type="predicted"/>
<gene>
    <name evidence="5" type="ORF">BN860_03092g</name>
</gene>
<accession>A0A8J2XD00</accession>
<protein>
    <submittedName>
        <fullName evidence="5">ZYBA0S09-03092g1_1</fullName>
    </submittedName>
</protein>
<organism evidence="5 6">
    <name type="scientific">Zygosaccharomyces bailii (strain CLIB 213 / ATCC 58445 / CBS 680 / BCRC 21525 / NBRC 1098 / NCYC 1416 / NRRL Y-2227)</name>
    <dbReference type="NCBI Taxonomy" id="1333698"/>
    <lineage>
        <taxon>Eukaryota</taxon>
        <taxon>Fungi</taxon>
        <taxon>Dikarya</taxon>
        <taxon>Ascomycota</taxon>
        <taxon>Saccharomycotina</taxon>
        <taxon>Saccharomycetes</taxon>
        <taxon>Saccharomycetales</taxon>
        <taxon>Saccharomycetaceae</taxon>
        <taxon>Zygosaccharomyces</taxon>
    </lineage>
</organism>
<evidence type="ECO:0000256" key="2">
    <source>
        <dbReference type="ARBA" id="ARBA00022490"/>
    </source>
</evidence>
<feature type="compositionally biased region" description="Low complexity" evidence="4">
    <location>
        <begin position="1060"/>
        <end position="1077"/>
    </location>
</feature>
<feature type="region of interest" description="Disordered" evidence="4">
    <location>
        <begin position="1046"/>
        <end position="1109"/>
    </location>
</feature>
<feature type="region of interest" description="Disordered" evidence="4">
    <location>
        <begin position="321"/>
        <end position="342"/>
    </location>
</feature>
<dbReference type="AlphaFoldDB" id="A0A8J2XD00"/>
<dbReference type="OrthoDB" id="8436363at2759"/>
<feature type="compositionally biased region" description="Polar residues" evidence="4">
    <location>
        <begin position="37"/>
        <end position="51"/>
    </location>
</feature>
<reference evidence="6" key="1">
    <citation type="journal article" date="2013" name="Genome Announc.">
        <title>Genome sequence of the food spoilage yeast Zygosaccharomyces bailii CLIB 213(T).</title>
        <authorList>
            <person name="Galeote V."/>
            <person name="Bigey F."/>
            <person name="Devillers H."/>
            <person name="Neuveglise C."/>
            <person name="Dequin S."/>
        </authorList>
    </citation>
    <scope>NUCLEOTIDE SEQUENCE [LARGE SCALE GENOMIC DNA]</scope>
    <source>
        <strain evidence="6">CLIB 213 / ATCC 58445 / CBS 680 / CCRC 21525 / NBRC 1098 / NCYC 1416 / NRRL Y-2227</strain>
    </source>
</reference>
<feature type="compositionally biased region" description="Basic residues" evidence="4">
    <location>
        <begin position="987"/>
        <end position="1000"/>
    </location>
</feature>
<dbReference type="PANTHER" id="PTHR24107:SF30">
    <property type="entry name" value="GLC7-INTERACTING PROTEIN 3-RELATED"/>
    <property type="match status" value="1"/>
</dbReference>
<evidence type="ECO:0000256" key="3">
    <source>
        <dbReference type="ARBA" id="ARBA00023212"/>
    </source>
</evidence>
<feature type="compositionally biased region" description="Low complexity" evidence="4">
    <location>
        <begin position="126"/>
        <end position="155"/>
    </location>
</feature>
<feature type="region of interest" description="Disordered" evidence="4">
    <location>
        <begin position="1"/>
        <end position="172"/>
    </location>
</feature>
<name>A0A8J2XD00_ZYGB2</name>
<comment type="subcellular location">
    <subcellularLocation>
        <location evidence="1">Cytoplasm</location>
        <location evidence="1">Cytoskeleton</location>
    </subcellularLocation>
</comment>
<feature type="compositionally biased region" description="Basic and acidic residues" evidence="4">
    <location>
        <begin position="99"/>
        <end position="111"/>
    </location>
</feature>
<dbReference type="PANTHER" id="PTHR24107">
    <property type="entry name" value="YNEIN REGULATORY COMPLEX SUBUNIT 5"/>
    <property type="match status" value="1"/>
</dbReference>
<dbReference type="SUPFAM" id="SSF52047">
    <property type="entry name" value="RNI-like"/>
    <property type="match status" value="1"/>
</dbReference>
<dbReference type="Gene3D" id="3.80.10.10">
    <property type="entry name" value="Ribonuclease Inhibitor"/>
    <property type="match status" value="2"/>
</dbReference>
<keyword evidence="6" id="KW-1185">Reference proteome</keyword>
<evidence type="ECO:0000313" key="5">
    <source>
        <dbReference type="EMBL" id="CDF91024.1"/>
    </source>
</evidence>
<evidence type="ECO:0000256" key="4">
    <source>
        <dbReference type="SAM" id="MobiDB-lite"/>
    </source>
</evidence>
<dbReference type="GO" id="GO:0005856">
    <property type="term" value="C:cytoskeleton"/>
    <property type="evidence" value="ECO:0007669"/>
    <property type="project" value="UniProtKB-SubCell"/>
</dbReference>
<keyword evidence="2" id="KW-0963">Cytoplasm</keyword>